<evidence type="ECO:0000313" key="4">
    <source>
        <dbReference type="Proteomes" id="UP000219440"/>
    </source>
</evidence>
<keyword evidence="4" id="KW-1185">Reference proteome</keyword>
<feature type="region of interest" description="Disordered" evidence="1">
    <location>
        <begin position="48"/>
        <end position="89"/>
    </location>
</feature>
<evidence type="ECO:0000256" key="2">
    <source>
        <dbReference type="SAM" id="Phobius"/>
    </source>
</evidence>
<dbReference type="AlphaFoldDB" id="A0A2C9A2W6"/>
<dbReference type="Proteomes" id="UP000219440">
    <property type="component" value="Unassembled WGS sequence"/>
</dbReference>
<gene>
    <name evidence="3" type="ORF">SAMN06296378_2819</name>
</gene>
<protein>
    <submittedName>
        <fullName evidence="3">Uncharacterized protein</fullName>
    </submittedName>
</protein>
<organism evidence="3 4">
    <name type="scientific">Salinibacterium xinjiangense</name>
    <dbReference type="NCBI Taxonomy" id="386302"/>
    <lineage>
        <taxon>Bacteria</taxon>
        <taxon>Bacillati</taxon>
        <taxon>Actinomycetota</taxon>
        <taxon>Actinomycetes</taxon>
        <taxon>Micrococcales</taxon>
        <taxon>Microbacteriaceae</taxon>
        <taxon>Salinibacterium</taxon>
    </lineage>
</organism>
<evidence type="ECO:0000256" key="1">
    <source>
        <dbReference type="SAM" id="MobiDB-lite"/>
    </source>
</evidence>
<proteinExistence type="predicted"/>
<dbReference type="EMBL" id="OCST01000006">
    <property type="protein sequence ID" value="SOE73719.1"/>
    <property type="molecule type" value="Genomic_DNA"/>
</dbReference>
<dbReference type="RefSeq" id="WP_143544741.1">
    <property type="nucleotide sequence ID" value="NZ_BMLC01000001.1"/>
</dbReference>
<sequence length="89" mass="9518">MSPTDNLWLDILAIVLSAAVAAVVGSVLLGFGRNEKVELVLKEARAQRASNKLDKPAQTDARTGPIKQISGATDGNNRGVKREEADRCM</sequence>
<keyword evidence="2" id="KW-0812">Transmembrane</keyword>
<keyword evidence="2" id="KW-0472">Membrane</keyword>
<accession>A0A2C9A2W6</accession>
<feature type="compositionally biased region" description="Basic and acidic residues" evidence="1">
    <location>
        <begin position="48"/>
        <end position="57"/>
    </location>
</feature>
<name>A0A2C9A2W6_9MICO</name>
<feature type="compositionally biased region" description="Basic and acidic residues" evidence="1">
    <location>
        <begin position="80"/>
        <end position="89"/>
    </location>
</feature>
<feature type="transmembrane region" description="Helical" evidence="2">
    <location>
        <begin position="12"/>
        <end position="32"/>
    </location>
</feature>
<evidence type="ECO:0000313" key="3">
    <source>
        <dbReference type="EMBL" id="SOE73719.1"/>
    </source>
</evidence>
<keyword evidence="2" id="KW-1133">Transmembrane helix</keyword>
<reference evidence="3 4" key="1">
    <citation type="submission" date="2017-09" db="EMBL/GenBank/DDBJ databases">
        <authorList>
            <person name="Ehlers B."/>
            <person name="Leendertz F.H."/>
        </authorList>
    </citation>
    <scope>NUCLEOTIDE SEQUENCE [LARGE SCALE GENOMIC DNA]</scope>
    <source>
        <strain evidence="3 4">CGMCC 1.05381</strain>
    </source>
</reference>